<keyword evidence="1 4" id="KW-0808">Transferase</keyword>
<accession>A0ABQ3F4J2</accession>
<dbReference type="EC" id="2.3.1.39" evidence="4"/>
<gene>
    <name evidence="6" type="ORF">GCM10010347_61330</name>
</gene>
<evidence type="ECO:0000256" key="3">
    <source>
        <dbReference type="ARBA" id="ARBA00048462"/>
    </source>
</evidence>
<dbReference type="Pfam" id="PF00698">
    <property type="entry name" value="Acyl_transf_1"/>
    <property type="match status" value="1"/>
</dbReference>
<evidence type="ECO:0000313" key="6">
    <source>
        <dbReference type="EMBL" id="GHB82152.1"/>
    </source>
</evidence>
<dbReference type="InterPro" id="IPR016036">
    <property type="entry name" value="Malonyl_transacylase_ACP-bd"/>
</dbReference>
<reference evidence="7" key="1">
    <citation type="journal article" date="2019" name="Int. J. Syst. Evol. Microbiol.">
        <title>The Global Catalogue of Microorganisms (GCM) 10K type strain sequencing project: providing services to taxonomists for standard genome sequencing and annotation.</title>
        <authorList>
            <consortium name="The Broad Institute Genomics Platform"/>
            <consortium name="The Broad Institute Genome Sequencing Center for Infectious Disease"/>
            <person name="Wu L."/>
            <person name="Ma J."/>
        </authorList>
    </citation>
    <scope>NUCLEOTIDE SEQUENCE [LARGE SCALE GENOMIC DNA]</scope>
    <source>
        <strain evidence="7">JCM 4738</strain>
    </source>
</reference>
<dbReference type="SUPFAM" id="SSF55048">
    <property type="entry name" value="Probable ACP-binding domain of malonyl-CoA ACP transacylase"/>
    <property type="match status" value="1"/>
</dbReference>
<dbReference type="PANTHER" id="PTHR42681">
    <property type="entry name" value="MALONYL-COA-ACYL CARRIER PROTEIN TRANSACYLASE, MITOCHONDRIAL"/>
    <property type="match status" value="1"/>
</dbReference>
<dbReference type="SUPFAM" id="SSF52151">
    <property type="entry name" value="FabD/lysophospholipase-like"/>
    <property type="match status" value="1"/>
</dbReference>
<comment type="caution">
    <text evidence="6">The sequence shown here is derived from an EMBL/GenBank/DDBJ whole genome shotgun (WGS) entry which is preliminary data.</text>
</comment>
<dbReference type="EMBL" id="BMVP01000021">
    <property type="protein sequence ID" value="GHB82152.1"/>
    <property type="molecule type" value="Genomic_DNA"/>
</dbReference>
<dbReference type="InterPro" id="IPR024925">
    <property type="entry name" value="Malonyl_CoA-ACP_transAc"/>
</dbReference>
<keyword evidence="7" id="KW-1185">Reference proteome</keyword>
<protein>
    <recommendedName>
        <fullName evidence="4">Malonyl CoA-acyl carrier protein transacylase</fullName>
        <ecNumber evidence="4">2.3.1.39</ecNumber>
    </recommendedName>
</protein>
<evidence type="ECO:0000259" key="5">
    <source>
        <dbReference type="SMART" id="SM00827"/>
    </source>
</evidence>
<dbReference type="InterPro" id="IPR016035">
    <property type="entry name" value="Acyl_Trfase/lysoPLipase"/>
</dbReference>
<dbReference type="PIRSF" id="PIRSF000446">
    <property type="entry name" value="Mct"/>
    <property type="match status" value="1"/>
</dbReference>
<organism evidence="6 7">
    <name type="scientific">Streptomyces cirratus</name>
    <dbReference type="NCBI Taxonomy" id="68187"/>
    <lineage>
        <taxon>Bacteria</taxon>
        <taxon>Bacillati</taxon>
        <taxon>Actinomycetota</taxon>
        <taxon>Actinomycetes</taxon>
        <taxon>Kitasatosporales</taxon>
        <taxon>Streptomycetaceae</taxon>
        <taxon>Streptomyces</taxon>
    </lineage>
</organism>
<dbReference type="InterPro" id="IPR001227">
    <property type="entry name" value="Ac_transferase_dom_sf"/>
</dbReference>
<evidence type="ECO:0000256" key="4">
    <source>
        <dbReference type="PIRNR" id="PIRNR000446"/>
    </source>
</evidence>
<dbReference type="RefSeq" id="WP_190187502.1">
    <property type="nucleotide sequence ID" value="NZ_BMVP01000021.1"/>
</dbReference>
<dbReference type="InterPro" id="IPR014043">
    <property type="entry name" value="Acyl_transferase_dom"/>
</dbReference>
<sequence length="317" mass="33318">MTRTAFVFPGQGSECAGMGRELLARRPQLADTYFRAADDLLGIPLARICRDGSDRDLEDPVVAQPAVFLTSLAALEVLRGEGLEPYAVAGHSLGEYMALVAAGVLEWTDALWLVRLRSELVATVGDRVGSATAAVIGLSRRDLVRLCAESRAATDQVVEVAGDNEPRQTVVSGEAGAVSHLTEAARAAGARVRPLRAGGPFHSSLLREAEAEFTETLIATAFRDPELPLVSSVTGGRIETAAEAVVALRGQLTRPVRWTEAVATLAASGADRYVEVGPGRVLGGLVRRILPDARVHTTRTAAPSVGAVPDAPSDTVV</sequence>
<evidence type="ECO:0000313" key="7">
    <source>
        <dbReference type="Proteomes" id="UP000642673"/>
    </source>
</evidence>
<dbReference type="SMART" id="SM00827">
    <property type="entry name" value="PKS_AT"/>
    <property type="match status" value="1"/>
</dbReference>
<comment type="catalytic activity">
    <reaction evidence="3 4">
        <text>holo-[ACP] + malonyl-CoA = malonyl-[ACP] + CoA</text>
        <dbReference type="Rhea" id="RHEA:41792"/>
        <dbReference type="Rhea" id="RHEA-COMP:9623"/>
        <dbReference type="Rhea" id="RHEA-COMP:9685"/>
        <dbReference type="ChEBI" id="CHEBI:57287"/>
        <dbReference type="ChEBI" id="CHEBI:57384"/>
        <dbReference type="ChEBI" id="CHEBI:64479"/>
        <dbReference type="ChEBI" id="CHEBI:78449"/>
        <dbReference type="EC" id="2.3.1.39"/>
    </reaction>
</comment>
<dbReference type="Gene3D" id="3.40.366.10">
    <property type="entry name" value="Malonyl-Coenzyme A Acyl Carrier Protein, domain 2"/>
    <property type="match status" value="1"/>
</dbReference>
<keyword evidence="2 4" id="KW-0012">Acyltransferase</keyword>
<dbReference type="InterPro" id="IPR050858">
    <property type="entry name" value="Mal-CoA-ACP_Trans/PKS_FabD"/>
</dbReference>
<proteinExistence type="inferred from homology"/>
<evidence type="ECO:0000256" key="1">
    <source>
        <dbReference type="ARBA" id="ARBA00022679"/>
    </source>
</evidence>
<dbReference type="PANTHER" id="PTHR42681:SF1">
    <property type="entry name" value="MALONYL-COA-ACYL CARRIER PROTEIN TRANSACYLASE, MITOCHONDRIAL"/>
    <property type="match status" value="1"/>
</dbReference>
<feature type="domain" description="Malonyl-CoA:ACP transacylase (MAT)" evidence="5">
    <location>
        <begin position="7"/>
        <end position="312"/>
    </location>
</feature>
<evidence type="ECO:0000256" key="2">
    <source>
        <dbReference type="ARBA" id="ARBA00023315"/>
    </source>
</evidence>
<comment type="similarity">
    <text evidence="4">Belongs to the fabD family.</text>
</comment>
<dbReference type="Gene3D" id="3.30.70.250">
    <property type="entry name" value="Malonyl-CoA ACP transacylase, ACP-binding"/>
    <property type="match status" value="1"/>
</dbReference>
<dbReference type="Proteomes" id="UP000642673">
    <property type="component" value="Unassembled WGS sequence"/>
</dbReference>
<name>A0ABQ3F4J2_9ACTN</name>